<dbReference type="SMART" id="SM00115">
    <property type="entry name" value="CASc"/>
    <property type="match status" value="1"/>
</dbReference>
<keyword evidence="4" id="KW-0378">Hydrolase</keyword>
<dbReference type="AlphaFoldDB" id="A0A9D4GQ33"/>
<dbReference type="InterPro" id="IPR001309">
    <property type="entry name" value="Pept_C14_p20"/>
</dbReference>
<dbReference type="InterPro" id="IPR002138">
    <property type="entry name" value="Pept_C14_p10"/>
</dbReference>
<dbReference type="GO" id="GO:0006508">
    <property type="term" value="P:proteolysis"/>
    <property type="evidence" value="ECO:0007669"/>
    <property type="project" value="UniProtKB-KW"/>
</dbReference>
<dbReference type="OrthoDB" id="6093024at2759"/>
<evidence type="ECO:0000256" key="5">
    <source>
        <dbReference type="ARBA" id="ARBA00022807"/>
    </source>
</evidence>
<dbReference type="GO" id="GO:0042981">
    <property type="term" value="P:regulation of apoptotic process"/>
    <property type="evidence" value="ECO:0007669"/>
    <property type="project" value="InterPro"/>
</dbReference>
<evidence type="ECO:0000259" key="10">
    <source>
        <dbReference type="PROSITE" id="PS50207"/>
    </source>
</evidence>
<dbReference type="InterPro" id="IPR001315">
    <property type="entry name" value="CARD"/>
</dbReference>
<evidence type="ECO:0000256" key="3">
    <source>
        <dbReference type="ARBA" id="ARBA00022703"/>
    </source>
</evidence>
<dbReference type="CDD" id="cd01671">
    <property type="entry name" value="CARD"/>
    <property type="match status" value="1"/>
</dbReference>
<dbReference type="PROSITE" id="PS50209">
    <property type="entry name" value="CARD"/>
    <property type="match status" value="1"/>
</dbReference>
<evidence type="ECO:0000256" key="8">
    <source>
        <dbReference type="RuleBase" id="RU003971"/>
    </source>
</evidence>
<evidence type="ECO:0000256" key="1">
    <source>
        <dbReference type="ARBA" id="ARBA00010134"/>
    </source>
</evidence>
<dbReference type="InterPro" id="IPR011600">
    <property type="entry name" value="Pept_C14_caspase"/>
</dbReference>
<dbReference type="GO" id="GO:0006915">
    <property type="term" value="P:apoptotic process"/>
    <property type="evidence" value="ECO:0007669"/>
    <property type="project" value="UniProtKB-KW"/>
</dbReference>
<reference evidence="13" key="2">
    <citation type="submission" date="2020-11" db="EMBL/GenBank/DDBJ databases">
        <authorList>
            <person name="McCartney M.A."/>
            <person name="Auch B."/>
            <person name="Kono T."/>
            <person name="Mallez S."/>
            <person name="Becker A."/>
            <person name="Gohl D.M."/>
            <person name="Silverstein K.A.T."/>
            <person name="Koren S."/>
            <person name="Bechman K.B."/>
            <person name="Herman A."/>
            <person name="Abrahante J.E."/>
            <person name="Garbe J."/>
        </authorList>
    </citation>
    <scope>NUCLEOTIDE SEQUENCE</scope>
    <source>
        <strain evidence="13">Duluth1</strain>
        <tissue evidence="13">Whole animal</tissue>
    </source>
</reference>
<dbReference type="InterPro" id="IPR002398">
    <property type="entry name" value="Pept_C14"/>
</dbReference>
<dbReference type="PRINTS" id="PR00376">
    <property type="entry name" value="IL1BCENZYME"/>
</dbReference>
<evidence type="ECO:0000313" key="14">
    <source>
        <dbReference type="Proteomes" id="UP000828390"/>
    </source>
</evidence>
<evidence type="ECO:0008006" key="15">
    <source>
        <dbReference type="Google" id="ProtNLM"/>
    </source>
</evidence>
<feature type="region of interest" description="Disordered" evidence="9">
    <location>
        <begin position="94"/>
        <end position="117"/>
    </location>
</feature>
<keyword evidence="6" id="KW-0865">Zymogen</keyword>
<keyword evidence="5" id="KW-0788">Thiol protease</keyword>
<dbReference type="GO" id="GO:0004197">
    <property type="term" value="F:cysteine-type endopeptidase activity"/>
    <property type="evidence" value="ECO:0007669"/>
    <property type="project" value="InterPro"/>
</dbReference>
<protein>
    <recommendedName>
        <fullName evidence="15">Caspase-2</fullName>
    </recommendedName>
</protein>
<evidence type="ECO:0000259" key="11">
    <source>
        <dbReference type="PROSITE" id="PS50208"/>
    </source>
</evidence>
<dbReference type="SUPFAM" id="SSF47986">
    <property type="entry name" value="DEATH domain"/>
    <property type="match status" value="1"/>
</dbReference>
<dbReference type="Gene3D" id="1.10.533.10">
    <property type="entry name" value="Death Domain, Fas"/>
    <property type="match status" value="1"/>
</dbReference>
<feature type="domain" description="Caspase family p20" evidence="11">
    <location>
        <begin position="180"/>
        <end position="304"/>
    </location>
</feature>
<evidence type="ECO:0000256" key="9">
    <source>
        <dbReference type="SAM" id="MobiDB-lite"/>
    </source>
</evidence>
<evidence type="ECO:0000256" key="4">
    <source>
        <dbReference type="ARBA" id="ARBA00022801"/>
    </source>
</evidence>
<keyword evidence="3" id="KW-0053">Apoptosis</keyword>
<accession>A0A9D4GQ33</accession>
<keyword evidence="2" id="KW-0645">Protease</keyword>
<reference evidence="13" key="1">
    <citation type="journal article" date="2019" name="bioRxiv">
        <title>The Genome of the Zebra Mussel, Dreissena polymorpha: A Resource for Invasive Species Research.</title>
        <authorList>
            <person name="McCartney M.A."/>
            <person name="Auch B."/>
            <person name="Kono T."/>
            <person name="Mallez S."/>
            <person name="Zhang Y."/>
            <person name="Obille A."/>
            <person name="Becker A."/>
            <person name="Abrahante J.E."/>
            <person name="Garbe J."/>
            <person name="Badalamenti J.P."/>
            <person name="Herman A."/>
            <person name="Mangelson H."/>
            <person name="Liachko I."/>
            <person name="Sullivan S."/>
            <person name="Sone E.D."/>
            <person name="Koren S."/>
            <person name="Silverstein K.A.T."/>
            <person name="Beckman K.B."/>
            <person name="Gohl D.M."/>
        </authorList>
    </citation>
    <scope>NUCLEOTIDE SEQUENCE</scope>
    <source>
        <strain evidence="13">Duluth1</strain>
        <tissue evidence="13">Whole animal</tissue>
    </source>
</reference>
<dbReference type="InterPro" id="IPR029030">
    <property type="entry name" value="Caspase-like_dom_sf"/>
</dbReference>
<comment type="similarity">
    <text evidence="1 8">Belongs to the peptidase C14A family.</text>
</comment>
<dbReference type="PROSITE" id="PS50207">
    <property type="entry name" value="CASPASE_P10"/>
    <property type="match status" value="1"/>
</dbReference>
<dbReference type="PROSITE" id="PS50208">
    <property type="entry name" value="CASPASE_P20"/>
    <property type="match status" value="1"/>
</dbReference>
<dbReference type="Gene3D" id="3.40.50.1460">
    <property type="match status" value="1"/>
</dbReference>
<proteinExistence type="inferred from homology"/>
<feature type="active site" evidence="7">
    <location>
        <position position="257"/>
    </location>
</feature>
<dbReference type="PIRSF" id="PIRSF038001">
    <property type="entry name" value="Caspase_ICE"/>
    <property type="match status" value="1"/>
</dbReference>
<dbReference type="InterPro" id="IPR015917">
    <property type="entry name" value="Pept_C14A"/>
</dbReference>
<dbReference type="Pfam" id="PF00619">
    <property type="entry name" value="CARD"/>
    <property type="match status" value="1"/>
</dbReference>
<dbReference type="CDD" id="cd00032">
    <property type="entry name" value="CASc"/>
    <property type="match status" value="1"/>
</dbReference>
<dbReference type="PANTHER" id="PTHR47901:SF8">
    <property type="entry name" value="CASPASE-3"/>
    <property type="match status" value="1"/>
</dbReference>
<dbReference type="SUPFAM" id="SSF52129">
    <property type="entry name" value="Caspase-like"/>
    <property type="match status" value="1"/>
</dbReference>
<dbReference type="Proteomes" id="UP000828390">
    <property type="component" value="Unassembled WGS sequence"/>
</dbReference>
<sequence length="426" mass="47483">MDPAQKTALRKSRVHLVNHLEMRHLYDYILKDELLTPIMVETIQAKECRPDQVRAFLDILPRRGPTAYNIFLKILTESGQNALANHIKQEYDRETGNASGLSELSLTPESSSDNEDMEVEGVEVFKGTSLITAVQETGSPVANLPDPQSIVSLTSQGSSASLGPGYTGNYEEEYRMESSPRGFLLIINNRTFRGDLEERVGTDVDCANLKCLFLSLGFGVELRTNLTAEEIIANLEVLSRHEQLPSVDCLVVAILTHGSDDYLYGVDEMFVDVNHLYEKLSATQCPALIHKPKFFIVNACRGDAEDKGILATPSIGRCSVGVDVNKIPDTAQAVRRIANMQDFLIAYSTIPRHVSWRHKTEGSFFVQGFVKVFKEWASTMDVVSMLVKVNHHVSRIDEYAGIQIPSPQVMLTKKWYLNPPNAAYSS</sequence>
<evidence type="ECO:0000259" key="12">
    <source>
        <dbReference type="PROSITE" id="PS50209"/>
    </source>
</evidence>
<evidence type="ECO:0000256" key="2">
    <source>
        <dbReference type="ARBA" id="ARBA00022670"/>
    </source>
</evidence>
<comment type="caution">
    <text evidence="13">The sequence shown here is derived from an EMBL/GenBank/DDBJ whole genome shotgun (WGS) entry which is preliminary data.</text>
</comment>
<evidence type="ECO:0000313" key="13">
    <source>
        <dbReference type="EMBL" id="KAH3821536.1"/>
    </source>
</evidence>
<dbReference type="PANTHER" id="PTHR47901">
    <property type="entry name" value="CASPASE RECRUITMENT DOMAIN-CONTAINING PROTEIN 18"/>
    <property type="match status" value="1"/>
</dbReference>
<gene>
    <name evidence="13" type="ORF">DPMN_123300</name>
</gene>
<keyword evidence="14" id="KW-1185">Reference proteome</keyword>
<dbReference type="Pfam" id="PF00656">
    <property type="entry name" value="Peptidase_C14"/>
    <property type="match status" value="1"/>
</dbReference>
<dbReference type="SMART" id="SM00114">
    <property type="entry name" value="CARD"/>
    <property type="match status" value="1"/>
</dbReference>
<dbReference type="InterPro" id="IPR011029">
    <property type="entry name" value="DEATH-like_dom_sf"/>
</dbReference>
<evidence type="ECO:0000256" key="6">
    <source>
        <dbReference type="ARBA" id="ARBA00023145"/>
    </source>
</evidence>
<feature type="compositionally biased region" description="Low complexity" evidence="9">
    <location>
        <begin position="99"/>
        <end position="111"/>
    </location>
</feature>
<feature type="domain" description="CARD" evidence="12">
    <location>
        <begin position="1"/>
        <end position="90"/>
    </location>
</feature>
<evidence type="ECO:0000256" key="7">
    <source>
        <dbReference type="PIRSR" id="PIRSR038001-1"/>
    </source>
</evidence>
<name>A0A9D4GQ33_DREPO</name>
<organism evidence="13 14">
    <name type="scientific">Dreissena polymorpha</name>
    <name type="common">Zebra mussel</name>
    <name type="synonym">Mytilus polymorpha</name>
    <dbReference type="NCBI Taxonomy" id="45954"/>
    <lineage>
        <taxon>Eukaryota</taxon>
        <taxon>Metazoa</taxon>
        <taxon>Spiralia</taxon>
        <taxon>Lophotrochozoa</taxon>
        <taxon>Mollusca</taxon>
        <taxon>Bivalvia</taxon>
        <taxon>Autobranchia</taxon>
        <taxon>Heteroconchia</taxon>
        <taxon>Euheterodonta</taxon>
        <taxon>Imparidentia</taxon>
        <taxon>Neoheterodontei</taxon>
        <taxon>Myida</taxon>
        <taxon>Dreissenoidea</taxon>
        <taxon>Dreissenidae</taxon>
        <taxon>Dreissena</taxon>
    </lineage>
</organism>
<feature type="active site" evidence="7">
    <location>
        <position position="300"/>
    </location>
</feature>
<feature type="domain" description="Caspase family p10" evidence="10">
    <location>
        <begin position="333"/>
        <end position="419"/>
    </location>
</feature>
<dbReference type="EMBL" id="JAIWYP010000005">
    <property type="protein sequence ID" value="KAH3821536.1"/>
    <property type="molecule type" value="Genomic_DNA"/>
</dbReference>